<comment type="caution">
    <text evidence="7">Lacks conserved residue(s) required for the propagation of feature annotation.</text>
</comment>
<evidence type="ECO:0000256" key="6">
    <source>
        <dbReference type="ARBA" id="ARBA00022975"/>
    </source>
</evidence>
<evidence type="ECO:0000313" key="9">
    <source>
        <dbReference type="EMBL" id="XCH34212.1"/>
    </source>
</evidence>
<dbReference type="GO" id="GO:0004588">
    <property type="term" value="F:orotate phosphoribosyltransferase activity"/>
    <property type="evidence" value="ECO:0007669"/>
    <property type="project" value="UniProtKB-UniRule"/>
</dbReference>
<keyword evidence="4 7" id="KW-0808">Transferase</keyword>
<evidence type="ECO:0000256" key="4">
    <source>
        <dbReference type="ARBA" id="ARBA00022679"/>
    </source>
</evidence>
<comment type="catalytic activity">
    <reaction evidence="7">
        <text>orotidine 5'-phosphate + diphosphate = orotate + 5-phospho-alpha-D-ribose 1-diphosphate</text>
        <dbReference type="Rhea" id="RHEA:10380"/>
        <dbReference type="ChEBI" id="CHEBI:30839"/>
        <dbReference type="ChEBI" id="CHEBI:33019"/>
        <dbReference type="ChEBI" id="CHEBI:57538"/>
        <dbReference type="ChEBI" id="CHEBI:58017"/>
        <dbReference type="EC" id="2.4.2.10"/>
    </reaction>
</comment>
<sequence length="187" mass="20254">MENVEELFISSGAVLKGHFLLTSGLHSPVYWEKFRIIENPAAAVPLCRMIADHFKGRGIELVVGPTTGGIILAFEVARQMGLPAAFAEKVPSGEREFRRGFKIAPGRKILVVDDILTTGKSIREVFEAVKKHRGDIVGVGVLVDRSEVPLDFGTQLYSCLRAATPAFQPEACPLCRAGLPLIKPGSS</sequence>
<feature type="binding site" description="in other chain" evidence="7">
    <location>
        <position position="89"/>
    </location>
    <ligand>
        <name>5-phospho-alpha-D-ribose 1-diphosphate</name>
        <dbReference type="ChEBI" id="CHEBI:58017"/>
        <note>ligand shared between dimeric partners</note>
    </ligand>
</feature>
<dbReference type="AlphaFoldDB" id="A0AAU8GCK4"/>
<feature type="binding site" evidence="7">
    <location>
        <position position="145"/>
    </location>
    <ligand>
        <name>orotate</name>
        <dbReference type="ChEBI" id="CHEBI:30839"/>
    </ligand>
</feature>
<dbReference type="InterPro" id="IPR006273">
    <property type="entry name" value="Orotate_PRibTrfase_bac"/>
</dbReference>
<comment type="cofactor">
    <cofactor evidence="7">
        <name>Mg(2+)</name>
        <dbReference type="ChEBI" id="CHEBI:18420"/>
    </cofactor>
</comment>
<dbReference type="GO" id="GO:0000287">
    <property type="term" value="F:magnesium ion binding"/>
    <property type="evidence" value="ECO:0007669"/>
    <property type="project" value="UniProtKB-UniRule"/>
</dbReference>
<comment type="subunit">
    <text evidence="7">Homodimer.</text>
</comment>
<dbReference type="PANTHER" id="PTHR19278">
    <property type="entry name" value="OROTATE PHOSPHORIBOSYLTRANSFERASE"/>
    <property type="match status" value="1"/>
</dbReference>
<comment type="function">
    <text evidence="7">Catalyzes the transfer of a ribosyl phosphate group from 5-phosphoribose 1-diphosphate to orotate, leading to the formation of orotidine monophosphate (OMP).</text>
</comment>
<feature type="binding site" evidence="7">
    <location>
        <position position="117"/>
    </location>
    <ligand>
        <name>orotate</name>
        <dbReference type="ChEBI" id="CHEBI:30839"/>
    </ligand>
</feature>
<feature type="binding site" description="in other chain" evidence="7">
    <location>
        <begin position="113"/>
        <end position="121"/>
    </location>
    <ligand>
        <name>5-phospho-alpha-D-ribose 1-diphosphate</name>
        <dbReference type="ChEBI" id="CHEBI:58017"/>
        <note>ligand shared between dimeric partners</note>
    </ligand>
</feature>
<comment type="pathway">
    <text evidence="1 7">Pyrimidine metabolism; UMP biosynthesis via de novo pathway; UMP from orotate: step 1/2.</text>
</comment>
<dbReference type="RefSeq" id="WP_353715390.1">
    <property type="nucleotide sequence ID" value="NZ_CP159307.1"/>
</dbReference>
<name>A0AAU8GCK4_9CHLR</name>
<dbReference type="GO" id="GO:0019856">
    <property type="term" value="P:pyrimidine nucleobase biosynthetic process"/>
    <property type="evidence" value="ECO:0007669"/>
    <property type="project" value="InterPro"/>
</dbReference>
<evidence type="ECO:0000256" key="1">
    <source>
        <dbReference type="ARBA" id="ARBA00004889"/>
    </source>
</evidence>
<dbReference type="HAMAP" id="MF_01208">
    <property type="entry name" value="PyrE"/>
    <property type="match status" value="1"/>
</dbReference>
<dbReference type="EMBL" id="CP159307">
    <property type="protein sequence ID" value="XCH34212.1"/>
    <property type="molecule type" value="Genomic_DNA"/>
</dbReference>
<comment type="similarity">
    <text evidence="7">Belongs to the purine/pyrimidine phosphoribosyltransferase family. PyrE subfamily.</text>
</comment>
<accession>A0AAU8GCK4</accession>
<dbReference type="PANTHER" id="PTHR19278:SF9">
    <property type="entry name" value="URIDINE 5'-MONOPHOSPHATE SYNTHASE"/>
    <property type="match status" value="1"/>
</dbReference>
<dbReference type="NCBIfam" id="TIGR01367">
    <property type="entry name" value="pyrE_Therm"/>
    <property type="match status" value="1"/>
</dbReference>
<keyword evidence="6 7" id="KW-0665">Pyrimidine biosynthesis</keyword>
<dbReference type="InterPro" id="IPR029057">
    <property type="entry name" value="PRTase-like"/>
</dbReference>
<dbReference type="GO" id="GO:0044205">
    <property type="term" value="P:'de novo' UMP biosynthetic process"/>
    <property type="evidence" value="ECO:0007669"/>
    <property type="project" value="UniProtKB-UniRule"/>
</dbReference>
<proteinExistence type="inferred from homology"/>
<dbReference type="Pfam" id="PF00156">
    <property type="entry name" value="Pribosyltran"/>
    <property type="match status" value="1"/>
</dbReference>
<keyword evidence="3 7" id="KW-0328">Glycosyltransferase</keyword>
<evidence type="ECO:0000256" key="7">
    <source>
        <dbReference type="HAMAP-Rule" id="MF_01208"/>
    </source>
</evidence>
<dbReference type="EC" id="2.4.2.10" evidence="2 7"/>
<evidence type="ECO:0000256" key="2">
    <source>
        <dbReference type="ARBA" id="ARBA00011971"/>
    </source>
</evidence>
<evidence type="ECO:0000256" key="3">
    <source>
        <dbReference type="ARBA" id="ARBA00022676"/>
    </source>
</evidence>
<feature type="domain" description="Phosphoribosyltransferase" evidence="8">
    <location>
        <begin position="48"/>
        <end position="147"/>
    </location>
</feature>
<protein>
    <recommendedName>
        <fullName evidence="2 7">Orotate phosphoribosyltransferase</fullName>
        <shortName evidence="7">OPRT</shortName>
        <shortName evidence="7">OPRTase</shortName>
        <ecNumber evidence="2 7">2.4.2.10</ecNumber>
    </recommendedName>
</protein>
<dbReference type="InterPro" id="IPR000836">
    <property type="entry name" value="PRTase_dom"/>
</dbReference>
<evidence type="ECO:0000256" key="5">
    <source>
        <dbReference type="ARBA" id="ARBA00022842"/>
    </source>
</evidence>
<evidence type="ECO:0000259" key="8">
    <source>
        <dbReference type="Pfam" id="PF00156"/>
    </source>
</evidence>
<dbReference type="SUPFAM" id="SSF53271">
    <property type="entry name" value="PRTase-like"/>
    <property type="match status" value="1"/>
</dbReference>
<gene>
    <name evidence="7 9" type="primary">pyrE</name>
    <name evidence="9" type="ORF">ABV300_08860</name>
</gene>
<dbReference type="InterPro" id="IPR023031">
    <property type="entry name" value="OPRT"/>
</dbReference>
<reference evidence="9" key="1">
    <citation type="submission" date="2024-06" db="EMBL/GenBank/DDBJ databases">
        <title>A Novel Isolate, Dehalogenimonas sp. Strain 4OHTPN, Dechlorinates Aromatic 4 Hydroxy chlorothalonil by a Novel Reductive Dehalogenase.</title>
        <authorList>
            <person name="Liu G."/>
        </authorList>
    </citation>
    <scope>NUCLEOTIDE SEQUENCE</scope>
    <source>
        <strain evidence="9">4OHTPN</strain>
    </source>
</reference>
<organism evidence="9">
    <name type="scientific">Dehalogenimonas sp. 4OHTPN</name>
    <dbReference type="NCBI Taxonomy" id="3166643"/>
    <lineage>
        <taxon>Bacteria</taxon>
        <taxon>Bacillati</taxon>
        <taxon>Chloroflexota</taxon>
        <taxon>Dehalococcoidia</taxon>
        <taxon>Dehalococcoidales</taxon>
        <taxon>Dehalococcoidaceae</taxon>
        <taxon>Dehalogenimonas</taxon>
    </lineage>
</organism>
<keyword evidence="5 7" id="KW-0460">Magnesium</keyword>
<dbReference type="CDD" id="cd06223">
    <property type="entry name" value="PRTases_typeI"/>
    <property type="match status" value="1"/>
</dbReference>
<dbReference type="Gene3D" id="3.40.50.2020">
    <property type="match status" value="1"/>
</dbReference>